<dbReference type="STRING" id="523850.TON_0663"/>
<accession>B6YV72</accession>
<dbReference type="InterPro" id="IPR033469">
    <property type="entry name" value="CYTH-like_dom_sf"/>
</dbReference>
<dbReference type="OrthoDB" id="46040at2157"/>
<dbReference type="Pfam" id="PF01928">
    <property type="entry name" value="CYTH"/>
    <property type="match status" value="1"/>
</dbReference>
<evidence type="ECO:0000313" key="3">
    <source>
        <dbReference type="Proteomes" id="UP000002727"/>
    </source>
</evidence>
<dbReference type="PROSITE" id="PS51707">
    <property type="entry name" value="CYTH"/>
    <property type="match status" value="1"/>
</dbReference>
<dbReference type="CDD" id="cd07890">
    <property type="entry name" value="CYTH-like_AC_IV-like"/>
    <property type="match status" value="1"/>
</dbReference>
<proteinExistence type="predicted"/>
<dbReference type="RefSeq" id="WP_012571622.1">
    <property type="nucleotide sequence ID" value="NC_011529.1"/>
</dbReference>
<dbReference type="GeneID" id="7016962"/>
<gene>
    <name evidence="2" type="ordered locus">TON_0663</name>
</gene>
<evidence type="ECO:0000259" key="1">
    <source>
        <dbReference type="PROSITE" id="PS51707"/>
    </source>
</evidence>
<dbReference type="PATRIC" id="fig|523850.10.peg.666"/>
<dbReference type="AlphaFoldDB" id="B6YV72"/>
<dbReference type="HOGENOM" id="CLU_105244_2_0_2"/>
<dbReference type="InterPro" id="IPR008173">
    <property type="entry name" value="Adenylyl_cyclase_CyaB"/>
</dbReference>
<keyword evidence="3" id="KW-1185">Reference proteome</keyword>
<evidence type="ECO:0000313" key="2">
    <source>
        <dbReference type="EMBL" id="ACJ16150.1"/>
    </source>
</evidence>
<protein>
    <submittedName>
        <fullName evidence="2">Adenylate cyclase</fullName>
    </submittedName>
</protein>
<dbReference type="eggNOG" id="arCOG01723">
    <property type="taxonomic scope" value="Archaea"/>
</dbReference>
<dbReference type="Gene3D" id="2.40.320.10">
    <property type="entry name" value="Hypothetical Protein Pfu-838710-001"/>
    <property type="match status" value="1"/>
</dbReference>
<dbReference type="NCBIfam" id="TIGR00318">
    <property type="entry name" value="cyaB"/>
    <property type="match status" value="1"/>
</dbReference>
<dbReference type="InterPro" id="IPR023577">
    <property type="entry name" value="CYTH_domain"/>
</dbReference>
<dbReference type="SUPFAM" id="SSF55154">
    <property type="entry name" value="CYTH-like phosphatases"/>
    <property type="match status" value="1"/>
</dbReference>
<dbReference type="KEGG" id="ton:TON_0663"/>
<feature type="domain" description="CYTH" evidence="1">
    <location>
        <begin position="1"/>
        <end position="166"/>
    </location>
</feature>
<dbReference type="PANTHER" id="PTHR21028:SF2">
    <property type="entry name" value="CYTH DOMAIN-CONTAINING PROTEIN"/>
    <property type="match status" value="1"/>
</dbReference>
<dbReference type="PANTHER" id="PTHR21028">
    <property type="entry name" value="SI:CH211-156B7.4"/>
    <property type="match status" value="1"/>
</dbReference>
<organism evidence="2 3">
    <name type="scientific">Thermococcus onnurineus (strain NA1)</name>
    <dbReference type="NCBI Taxonomy" id="523850"/>
    <lineage>
        <taxon>Archaea</taxon>
        <taxon>Methanobacteriati</taxon>
        <taxon>Methanobacteriota</taxon>
        <taxon>Thermococci</taxon>
        <taxon>Thermococcales</taxon>
        <taxon>Thermococcaceae</taxon>
        <taxon>Thermococcus</taxon>
    </lineage>
</organism>
<dbReference type="EMBL" id="CP000855">
    <property type="protein sequence ID" value="ACJ16150.1"/>
    <property type="molecule type" value="Genomic_DNA"/>
</dbReference>
<name>B6YV72_THEON</name>
<dbReference type="SMART" id="SM01118">
    <property type="entry name" value="CYTH"/>
    <property type="match status" value="1"/>
</dbReference>
<dbReference type="Proteomes" id="UP000002727">
    <property type="component" value="Chromosome"/>
</dbReference>
<sequence length="173" mass="20511">MEIEVKFRVEFNETKDAIESLGAIFIREELQEDLYFSLSLPELLRLRRITNLGKSFLTYKRIKDPGKNEEFDEIEVEVSDFEKTREILKRLGFKEDVWVRKRRLVYKLDDVTFELSEVEGLGAFLDIEVMSNDIEGAKKRIWKIAEKLGLTEKDVEPRLYQELLREVDSRGKM</sequence>
<reference evidence="2 3" key="1">
    <citation type="journal article" date="2008" name="J. Bacteriol.">
        <title>The complete genome sequence of Thermococcus onnurineus NA1 reveals a mixed heterotrophic and carboxydotrophic metabolism.</title>
        <authorList>
            <person name="Lee H.S."/>
            <person name="Kang S.G."/>
            <person name="Bae S.S."/>
            <person name="Lim J.K."/>
            <person name="Cho Y."/>
            <person name="Kim Y.J."/>
            <person name="Jeon J.H."/>
            <person name="Cha S.S."/>
            <person name="Kwon K.K."/>
            <person name="Kim H.T."/>
            <person name="Park C.J."/>
            <person name="Lee H.W."/>
            <person name="Kim S.I."/>
            <person name="Chun J."/>
            <person name="Colwell R.R."/>
            <person name="Kim S.J."/>
            <person name="Lee J.H."/>
        </authorList>
    </citation>
    <scope>NUCLEOTIDE SEQUENCE [LARGE SCALE GENOMIC DNA]</scope>
    <source>
        <strain evidence="2 3">NA1</strain>
    </source>
</reference>